<dbReference type="SMART" id="SM00490">
    <property type="entry name" value="HELICc"/>
    <property type="match status" value="1"/>
</dbReference>
<feature type="domain" description="CCHC-type" evidence="12">
    <location>
        <begin position="166"/>
        <end position="181"/>
    </location>
</feature>
<name>A0A3S3Q9F6_9ACAR</name>
<dbReference type="FunFam" id="3.40.50.300:FF:000008">
    <property type="entry name" value="ATP-dependent RNA helicase RhlB"/>
    <property type="match status" value="1"/>
</dbReference>
<dbReference type="InterPro" id="IPR027417">
    <property type="entry name" value="P-loop_NTPase"/>
</dbReference>
<feature type="compositionally biased region" description="Basic and acidic residues" evidence="11">
    <location>
        <begin position="150"/>
        <end position="161"/>
    </location>
</feature>
<gene>
    <name evidence="16" type="ORF">B4U79_11823</name>
</gene>
<feature type="domain" description="CCHC-type" evidence="12">
    <location>
        <begin position="145"/>
        <end position="160"/>
    </location>
</feature>
<feature type="domain" description="CCHC-type" evidence="12">
    <location>
        <begin position="286"/>
        <end position="301"/>
    </location>
</feature>
<evidence type="ECO:0000256" key="9">
    <source>
        <dbReference type="PROSITE-ProRule" id="PRU00552"/>
    </source>
</evidence>
<feature type="domain" description="Helicase ATP-binding" evidence="13">
    <location>
        <begin position="387"/>
        <end position="572"/>
    </location>
</feature>
<dbReference type="Pfam" id="PF00271">
    <property type="entry name" value="Helicase_C"/>
    <property type="match status" value="1"/>
</dbReference>
<feature type="domain" description="CCHC-type" evidence="12">
    <location>
        <begin position="187"/>
        <end position="204"/>
    </location>
</feature>
<keyword evidence="8" id="KW-0863">Zinc-finger</keyword>
<evidence type="ECO:0000259" key="14">
    <source>
        <dbReference type="PROSITE" id="PS51194"/>
    </source>
</evidence>
<dbReference type="GO" id="GO:0003724">
    <property type="term" value="F:RNA helicase activity"/>
    <property type="evidence" value="ECO:0007669"/>
    <property type="project" value="UniProtKB-EC"/>
</dbReference>
<feature type="compositionally biased region" description="Low complexity" evidence="11">
    <location>
        <begin position="215"/>
        <end position="235"/>
    </location>
</feature>
<dbReference type="AlphaFoldDB" id="A0A3S3Q9F6"/>
<comment type="catalytic activity">
    <reaction evidence="7">
        <text>ATP + H2O = ADP + phosphate + H(+)</text>
        <dbReference type="Rhea" id="RHEA:13065"/>
        <dbReference type="ChEBI" id="CHEBI:15377"/>
        <dbReference type="ChEBI" id="CHEBI:15378"/>
        <dbReference type="ChEBI" id="CHEBI:30616"/>
        <dbReference type="ChEBI" id="CHEBI:43474"/>
        <dbReference type="ChEBI" id="CHEBI:456216"/>
        <dbReference type="EC" id="3.6.4.13"/>
    </reaction>
</comment>
<keyword evidence="4 10" id="KW-0378">Hydrolase</keyword>
<evidence type="ECO:0000256" key="10">
    <source>
        <dbReference type="RuleBase" id="RU000492"/>
    </source>
</evidence>
<evidence type="ECO:0000256" key="5">
    <source>
        <dbReference type="ARBA" id="ARBA00022806"/>
    </source>
</evidence>
<evidence type="ECO:0000256" key="4">
    <source>
        <dbReference type="ARBA" id="ARBA00022801"/>
    </source>
</evidence>
<feature type="domain" description="Helicase C-terminal" evidence="14">
    <location>
        <begin position="584"/>
        <end position="746"/>
    </location>
</feature>
<dbReference type="InterPro" id="IPR014001">
    <property type="entry name" value="Helicase_ATP-bd"/>
</dbReference>
<dbReference type="STRING" id="1965070.A0A3S3Q9F6"/>
<keyword evidence="3 10" id="KW-0547">Nucleotide-binding</keyword>
<protein>
    <recommendedName>
        <fullName evidence="2">RNA helicase</fullName>
        <ecNumber evidence="2">3.6.4.13</ecNumber>
    </recommendedName>
</protein>
<accession>A0A3S3Q9F6</accession>
<feature type="region of interest" description="Disordered" evidence="11">
    <location>
        <begin position="1"/>
        <end position="84"/>
    </location>
</feature>
<dbReference type="CDD" id="cd18787">
    <property type="entry name" value="SF2_C_DEAD"/>
    <property type="match status" value="1"/>
</dbReference>
<dbReference type="OrthoDB" id="196131at2759"/>
<evidence type="ECO:0000259" key="12">
    <source>
        <dbReference type="PROSITE" id="PS50158"/>
    </source>
</evidence>
<dbReference type="GO" id="GO:0016787">
    <property type="term" value="F:hydrolase activity"/>
    <property type="evidence" value="ECO:0007669"/>
    <property type="project" value="UniProtKB-KW"/>
</dbReference>
<dbReference type="InterPro" id="IPR011545">
    <property type="entry name" value="DEAD/DEAH_box_helicase_dom"/>
</dbReference>
<dbReference type="SUPFAM" id="SSF52540">
    <property type="entry name" value="P-loop containing nucleoside triphosphate hydrolases"/>
    <property type="match status" value="1"/>
</dbReference>
<organism evidence="16 17">
    <name type="scientific">Dinothrombium tinctorium</name>
    <dbReference type="NCBI Taxonomy" id="1965070"/>
    <lineage>
        <taxon>Eukaryota</taxon>
        <taxon>Metazoa</taxon>
        <taxon>Ecdysozoa</taxon>
        <taxon>Arthropoda</taxon>
        <taxon>Chelicerata</taxon>
        <taxon>Arachnida</taxon>
        <taxon>Acari</taxon>
        <taxon>Acariformes</taxon>
        <taxon>Trombidiformes</taxon>
        <taxon>Prostigmata</taxon>
        <taxon>Anystina</taxon>
        <taxon>Parasitengona</taxon>
        <taxon>Trombidioidea</taxon>
        <taxon>Trombidiidae</taxon>
        <taxon>Dinothrombium</taxon>
    </lineage>
</organism>
<comment type="similarity">
    <text evidence="1">Belongs to the DEAD box helicase family. DDX4/VASA subfamily.</text>
</comment>
<evidence type="ECO:0000259" key="13">
    <source>
        <dbReference type="PROSITE" id="PS51192"/>
    </source>
</evidence>
<dbReference type="SMART" id="SM00343">
    <property type="entry name" value="ZnF_C2HC"/>
    <property type="match status" value="6"/>
</dbReference>
<evidence type="ECO:0000256" key="8">
    <source>
        <dbReference type="PROSITE-ProRule" id="PRU00047"/>
    </source>
</evidence>
<evidence type="ECO:0000259" key="15">
    <source>
        <dbReference type="PROSITE" id="PS51195"/>
    </source>
</evidence>
<keyword evidence="5 10" id="KW-0347">Helicase</keyword>
<evidence type="ECO:0000256" key="3">
    <source>
        <dbReference type="ARBA" id="ARBA00022741"/>
    </source>
</evidence>
<dbReference type="PROSITE" id="PS50158">
    <property type="entry name" value="ZF_CCHC"/>
    <property type="match status" value="6"/>
</dbReference>
<dbReference type="InterPro" id="IPR036875">
    <property type="entry name" value="Znf_CCHC_sf"/>
</dbReference>
<dbReference type="PROSITE" id="PS51195">
    <property type="entry name" value="Q_MOTIF"/>
    <property type="match status" value="1"/>
</dbReference>
<keyword evidence="6 10" id="KW-0067">ATP-binding</keyword>
<dbReference type="PROSITE" id="PS51194">
    <property type="entry name" value="HELICASE_CTER"/>
    <property type="match status" value="1"/>
</dbReference>
<evidence type="ECO:0000256" key="11">
    <source>
        <dbReference type="SAM" id="MobiDB-lite"/>
    </source>
</evidence>
<dbReference type="InterPro" id="IPR014014">
    <property type="entry name" value="RNA_helicase_DEAD_Q_motif"/>
</dbReference>
<dbReference type="InterPro" id="IPR001878">
    <property type="entry name" value="Znf_CCHC"/>
</dbReference>
<dbReference type="SMART" id="SM00487">
    <property type="entry name" value="DEXDc"/>
    <property type="match status" value="1"/>
</dbReference>
<dbReference type="SUPFAM" id="SSF57756">
    <property type="entry name" value="Retrovirus zinc finger-like domains"/>
    <property type="match status" value="4"/>
</dbReference>
<evidence type="ECO:0000256" key="1">
    <source>
        <dbReference type="ARBA" id="ARBA00010132"/>
    </source>
</evidence>
<evidence type="ECO:0000256" key="2">
    <source>
        <dbReference type="ARBA" id="ARBA00012552"/>
    </source>
</evidence>
<feature type="short sequence motif" description="Q motif" evidence="9">
    <location>
        <begin position="356"/>
        <end position="384"/>
    </location>
</feature>
<feature type="compositionally biased region" description="Basic and acidic residues" evidence="11">
    <location>
        <begin position="198"/>
        <end position="213"/>
    </location>
</feature>
<dbReference type="Pfam" id="PF00098">
    <property type="entry name" value="zf-CCHC"/>
    <property type="match status" value="6"/>
</dbReference>
<keyword evidence="8" id="KW-0862">Zinc</keyword>
<dbReference type="PROSITE" id="PS51192">
    <property type="entry name" value="HELICASE_ATP_BIND_1"/>
    <property type="match status" value="1"/>
</dbReference>
<feature type="region of interest" description="Disordered" evidence="11">
    <location>
        <begin position="126"/>
        <end position="161"/>
    </location>
</feature>
<dbReference type="Gene3D" id="4.10.60.10">
    <property type="entry name" value="Zinc finger, CCHC-type"/>
    <property type="match status" value="6"/>
</dbReference>
<feature type="domain" description="DEAD-box RNA helicase Q" evidence="15">
    <location>
        <begin position="356"/>
        <end position="384"/>
    </location>
</feature>
<proteinExistence type="inferred from homology"/>
<comment type="caution">
    <text evidence="16">The sequence shown here is derived from an EMBL/GenBank/DDBJ whole genome shotgun (WGS) entry which is preliminary data.</text>
</comment>
<evidence type="ECO:0000313" key="16">
    <source>
        <dbReference type="EMBL" id="RWS16267.1"/>
    </source>
</evidence>
<dbReference type="GO" id="GO:0005524">
    <property type="term" value="F:ATP binding"/>
    <property type="evidence" value="ECO:0007669"/>
    <property type="project" value="UniProtKB-KW"/>
</dbReference>
<reference evidence="16 17" key="1">
    <citation type="journal article" date="2018" name="Gigascience">
        <title>Genomes of trombidid mites reveal novel predicted allergens and laterally-transferred genes associated with secondary metabolism.</title>
        <authorList>
            <person name="Dong X."/>
            <person name="Chaisiri K."/>
            <person name="Xia D."/>
            <person name="Armstrong S.D."/>
            <person name="Fang Y."/>
            <person name="Donnelly M.J."/>
            <person name="Kadowaki T."/>
            <person name="McGarry J.W."/>
            <person name="Darby A.C."/>
            <person name="Makepeace B.L."/>
        </authorList>
    </citation>
    <scope>NUCLEOTIDE SEQUENCE [LARGE SCALE GENOMIC DNA]</scope>
    <source>
        <strain evidence="16">UoL-WK</strain>
    </source>
</reference>
<sequence length="774" mass="84892">MADDDWDSGPVSTITEKVNNTAISSNSANDDWVDDWGSDPPKPETSAAPPSSTGADDWDAVDSGSAPSWNGFGNDSGPKKPIGRGRGGGACFKCNETGHMSRDCPNSGGVGGRGRGGPMRCFNCQQEGHRSSDCPEPKKFGGRTCNNCKQEGHMSRDCPEPRKTTCRNCNQEGHMSRECPQGSSNERKCYNCQQPGHNSRDCPEERKPREPRGGNRNNYNSKNSANNDSGDFDWGTSGGGTTDTTDNSANNENGGDWDWGTTNSTSNEKSGDRGERKGGSGGSNTCRKCNKEGHFAKDCTEEPVGPDGKPRAPIYRNEDLKEDDESLYDTITSGINFDRYDKIPVNVSGITIEPLGSFTGAINSDLLLDAIKKCNYNKPTPVQKYGIPIILAKRDLMACAQTGSGKTAAFLLPIIQDMFKNSNDLPNLYGQPEQTPVCVIVTPTRELALQIYGEAFKFTRGSIIKPQIIYGGTSVQHQIAQMSRGAHILVATPGRLLDFVGKGKVNFNCLKYLILDEADRMIDQGFIPEVRRMVADSSMPGKGKRQTLMFSATFPDEVQRLAAEFLSDDYVFLTVGIVGSANTDVEQEILKVEKYEKRTKLQEILGDSEIKDRTMVFVEQKKTADFLASYLSQSGYKATSIHGDRFQRQREEALYDFKSGRMPILVATSVASRGLDIKDVRHVINYDMPKEIDDYVHRIGRTGRVGNIGKSTSFYDPSTDKELARSLCKILSDAQQKVPDWLNDESGESSFAGNSGRSNFGGTDIRRVNINKCL</sequence>
<dbReference type="FunFam" id="3.40.50.300:FF:000397">
    <property type="entry name" value="Probable ATP-dependent RNA helicase DDX4"/>
    <property type="match status" value="1"/>
</dbReference>
<evidence type="ECO:0000313" key="17">
    <source>
        <dbReference type="Proteomes" id="UP000285301"/>
    </source>
</evidence>
<dbReference type="EMBL" id="NCKU01000260">
    <property type="protein sequence ID" value="RWS16267.1"/>
    <property type="molecule type" value="Genomic_DNA"/>
</dbReference>
<keyword evidence="17" id="KW-1185">Reference proteome</keyword>
<dbReference type="InterPro" id="IPR000629">
    <property type="entry name" value="RNA-helicase_DEAD-box_CS"/>
</dbReference>
<dbReference type="EC" id="3.6.4.13" evidence="2"/>
<dbReference type="InterPro" id="IPR001650">
    <property type="entry name" value="Helicase_C-like"/>
</dbReference>
<evidence type="ECO:0000256" key="7">
    <source>
        <dbReference type="ARBA" id="ARBA00047984"/>
    </source>
</evidence>
<dbReference type="Gene3D" id="3.40.50.300">
    <property type="entry name" value="P-loop containing nucleotide triphosphate hydrolases"/>
    <property type="match status" value="2"/>
</dbReference>
<dbReference type="GO" id="GO:0003676">
    <property type="term" value="F:nucleic acid binding"/>
    <property type="evidence" value="ECO:0007669"/>
    <property type="project" value="InterPro"/>
</dbReference>
<dbReference type="Pfam" id="PF00270">
    <property type="entry name" value="DEAD"/>
    <property type="match status" value="1"/>
</dbReference>
<feature type="compositionally biased region" description="Basic and acidic residues" evidence="11">
    <location>
        <begin position="127"/>
        <end position="139"/>
    </location>
</feature>
<dbReference type="GO" id="GO:0008270">
    <property type="term" value="F:zinc ion binding"/>
    <property type="evidence" value="ECO:0007669"/>
    <property type="project" value="UniProtKB-KW"/>
</dbReference>
<dbReference type="PROSITE" id="PS00039">
    <property type="entry name" value="DEAD_ATP_HELICASE"/>
    <property type="match status" value="1"/>
</dbReference>
<feature type="domain" description="CCHC-type" evidence="12">
    <location>
        <begin position="120"/>
        <end position="136"/>
    </location>
</feature>
<feature type="compositionally biased region" description="Polar residues" evidence="11">
    <location>
        <begin position="10"/>
        <end position="29"/>
    </location>
</feature>
<keyword evidence="8" id="KW-0479">Metal-binding</keyword>
<feature type="compositionally biased region" description="Basic and acidic residues" evidence="11">
    <location>
        <begin position="269"/>
        <end position="278"/>
    </location>
</feature>
<dbReference type="PANTHER" id="PTHR47958">
    <property type="entry name" value="ATP-DEPENDENT RNA HELICASE DBP3"/>
    <property type="match status" value="1"/>
</dbReference>
<evidence type="ECO:0000256" key="6">
    <source>
        <dbReference type="ARBA" id="ARBA00022840"/>
    </source>
</evidence>
<dbReference type="Proteomes" id="UP000285301">
    <property type="component" value="Unassembled WGS sequence"/>
</dbReference>
<feature type="domain" description="CCHC-type" evidence="12">
    <location>
        <begin position="91"/>
        <end position="106"/>
    </location>
</feature>
<feature type="region of interest" description="Disordered" evidence="11">
    <location>
        <begin position="195"/>
        <end position="285"/>
    </location>
</feature>